<feature type="transmembrane region" description="Helical" evidence="1">
    <location>
        <begin position="160"/>
        <end position="177"/>
    </location>
</feature>
<keyword evidence="1" id="KW-0472">Membrane</keyword>
<dbReference type="PANTHER" id="PTHR23028">
    <property type="entry name" value="ACETYLTRANSFERASE"/>
    <property type="match status" value="1"/>
</dbReference>
<feature type="transmembrane region" description="Helical" evidence="1">
    <location>
        <begin position="222"/>
        <end position="239"/>
    </location>
</feature>
<feature type="transmembrane region" description="Helical" evidence="1">
    <location>
        <begin position="283"/>
        <end position="301"/>
    </location>
</feature>
<keyword evidence="3" id="KW-0012">Acyltransferase</keyword>
<keyword evidence="4" id="KW-1185">Reference proteome</keyword>
<dbReference type="OrthoDB" id="9814807at2"/>
<dbReference type="Pfam" id="PF01757">
    <property type="entry name" value="Acyl_transf_3"/>
    <property type="match status" value="1"/>
</dbReference>
<sequence length="371" mass="40103">MNPVIEGARGLAALMVLLHHYSYHLHGDVAAQLQWIHFFHNGVDLFFVITGFLFAPYLLGTAWMPPAAFTIRRAFRLYPLYLLSLLVSVALVWGKQAGVGEAFFKHLFFIETLPVFPASDAAYFSLVYWTLPVEVAFYAVVALCLRLATQGGAASPGRRLAVMGVVAAISYALSHGWNPDMKSERWIVWQAQLPAMLIEFWFGIALAYALPVLLRERVWQRASLVAGLALGGALFVWYPQAAGEGIGPRPFGYFNVLSALSFALLLGGAMGGDVKADAPLSPGVRLALFGGALSYGMYLFHGMGIAAAEAVAGAWPDALKIALALALTIAASWAAHRLVELPLRAYGRRITARRIPSPPNRVSSQPGPPAA</sequence>
<name>A0A844B7K1_9BURK</name>
<dbReference type="AlphaFoldDB" id="A0A844B7K1"/>
<evidence type="ECO:0000259" key="2">
    <source>
        <dbReference type="Pfam" id="PF01757"/>
    </source>
</evidence>
<comment type="caution">
    <text evidence="3">The sequence shown here is derived from an EMBL/GenBank/DDBJ whole genome shotgun (WGS) entry which is preliminary data.</text>
</comment>
<dbReference type="InterPro" id="IPR050879">
    <property type="entry name" value="Acyltransferase_3"/>
</dbReference>
<dbReference type="EMBL" id="WJBU01000020">
    <property type="protein sequence ID" value="MRD49143.1"/>
    <property type="molecule type" value="Genomic_DNA"/>
</dbReference>
<organism evidence="3 4">
    <name type="scientific">Caenimonas koreensis DSM 17982</name>
    <dbReference type="NCBI Taxonomy" id="1121255"/>
    <lineage>
        <taxon>Bacteria</taxon>
        <taxon>Pseudomonadati</taxon>
        <taxon>Pseudomonadota</taxon>
        <taxon>Betaproteobacteria</taxon>
        <taxon>Burkholderiales</taxon>
        <taxon>Comamonadaceae</taxon>
        <taxon>Caenimonas</taxon>
    </lineage>
</organism>
<feature type="transmembrane region" description="Helical" evidence="1">
    <location>
        <begin position="126"/>
        <end position="148"/>
    </location>
</feature>
<proteinExistence type="predicted"/>
<dbReference type="GO" id="GO:0016747">
    <property type="term" value="F:acyltransferase activity, transferring groups other than amino-acyl groups"/>
    <property type="evidence" value="ECO:0007669"/>
    <property type="project" value="InterPro"/>
</dbReference>
<dbReference type="GO" id="GO:0016020">
    <property type="term" value="C:membrane"/>
    <property type="evidence" value="ECO:0007669"/>
    <property type="project" value="TreeGrafter"/>
</dbReference>
<feature type="domain" description="Acyltransferase 3" evidence="2">
    <location>
        <begin position="5"/>
        <end position="336"/>
    </location>
</feature>
<dbReference type="Proteomes" id="UP000487350">
    <property type="component" value="Unassembled WGS sequence"/>
</dbReference>
<evidence type="ECO:0000313" key="4">
    <source>
        <dbReference type="Proteomes" id="UP000487350"/>
    </source>
</evidence>
<reference evidence="3 4" key="1">
    <citation type="submission" date="2019-11" db="EMBL/GenBank/DDBJ databases">
        <title>Caenimonas koreensis gen. nov., sp. nov., isolated from activated sludge.</title>
        <authorList>
            <person name="Seung H.R."/>
        </authorList>
    </citation>
    <scope>NUCLEOTIDE SEQUENCE [LARGE SCALE GENOMIC DNA]</scope>
    <source>
        <strain evidence="3 4">EMB320</strain>
    </source>
</reference>
<dbReference type="RefSeq" id="WP_153586455.1">
    <property type="nucleotide sequence ID" value="NZ_WJBU01000020.1"/>
</dbReference>
<dbReference type="GO" id="GO:0000271">
    <property type="term" value="P:polysaccharide biosynthetic process"/>
    <property type="evidence" value="ECO:0007669"/>
    <property type="project" value="TreeGrafter"/>
</dbReference>
<evidence type="ECO:0000313" key="3">
    <source>
        <dbReference type="EMBL" id="MRD49143.1"/>
    </source>
</evidence>
<gene>
    <name evidence="3" type="ORF">GHT07_17850</name>
</gene>
<feature type="transmembrane region" description="Helical" evidence="1">
    <location>
        <begin position="321"/>
        <end position="339"/>
    </location>
</feature>
<accession>A0A844B7K1</accession>
<evidence type="ECO:0000256" key="1">
    <source>
        <dbReference type="SAM" id="Phobius"/>
    </source>
</evidence>
<feature type="transmembrane region" description="Helical" evidence="1">
    <location>
        <begin position="77"/>
        <end position="94"/>
    </location>
</feature>
<keyword evidence="1" id="KW-0812">Transmembrane</keyword>
<keyword evidence="3" id="KW-0808">Transferase</keyword>
<protein>
    <submittedName>
        <fullName evidence="3">Acyltransferase family protein</fullName>
    </submittedName>
</protein>
<dbReference type="InterPro" id="IPR002656">
    <property type="entry name" value="Acyl_transf_3_dom"/>
</dbReference>
<feature type="transmembrane region" description="Helical" evidence="1">
    <location>
        <begin position="251"/>
        <end position="271"/>
    </location>
</feature>
<feature type="transmembrane region" description="Helical" evidence="1">
    <location>
        <begin position="45"/>
        <end position="65"/>
    </location>
</feature>
<keyword evidence="1" id="KW-1133">Transmembrane helix</keyword>
<dbReference type="PANTHER" id="PTHR23028:SF53">
    <property type="entry name" value="ACYL_TRANSF_3 DOMAIN-CONTAINING PROTEIN"/>
    <property type="match status" value="1"/>
</dbReference>
<feature type="transmembrane region" description="Helical" evidence="1">
    <location>
        <begin position="189"/>
        <end position="210"/>
    </location>
</feature>